<evidence type="ECO:0000313" key="1">
    <source>
        <dbReference type="EMBL" id="QJA71299.1"/>
    </source>
</evidence>
<sequence>MKINFGCHRLVFIFKRIVIKFPNFYYAIMHKPHLYYLSWTLKGIKGNIQESKLFKLNNCYYPILFSFPLGLFIIMKRADELKDSEIDLEKFMKEKNITVENKMDSFGLLNNKIVCIDYENQ</sequence>
<evidence type="ECO:0000313" key="2">
    <source>
        <dbReference type="EMBL" id="QJA94088.1"/>
    </source>
</evidence>
<reference evidence="1" key="1">
    <citation type="submission" date="2020-03" db="EMBL/GenBank/DDBJ databases">
        <title>The deep terrestrial virosphere.</title>
        <authorList>
            <person name="Holmfeldt K."/>
            <person name="Nilsson E."/>
            <person name="Simone D."/>
            <person name="Lopez-Fernandez M."/>
            <person name="Wu X."/>
            <person name="de Brujin I."/>
            <person name="Lundin D."/>
            <person name="Andersson A."/>
            <person name="Bertilsson S."/>
            <person name="Dopson M."/>
        </authorList>
    </citation>
    <scope>NUCLEOTIDE SEQUENCE</scope>
    <source>
        <strain evidence="1">MM415A03281</strain>
        <strain evidence="2">MM415B04004</strain>
    </source>
</reference>
<dbReference type="AlphaFoldDB" id="A0A6M3JM59"/>
<gene>
    <name evidence="1" type="ORF">MM415A03281_0008</name>
    <name evidence="2" type="ORF">MM415B04004_0008</name>
</gene>
<protein>
    <submittedName>
        <fullName evidence="1">Uncharacterized protein</fullName>
    </submittedName>
</protein>
<dbReference type="EMBL" id="MT143202">
    <property type="protein sequence ID" value="QJA94088.1"/>
    <property type="molecule type" value="Genomic_DNA"/>
</dbReference>
<organism evidence="1">
    <name type="scientific">viral metagenome</name>
    <dbReference type="NCBI Taxonomy" id="1070528"/>
    <lineage>
        <taxon>unclassified sequences</taxon>
        <taxon>metagenomes</taxon>
        <taxon>organismal metagenomes</taxon>
    </lineage>
</organism>
<dbReference type="EMBL" id="MT141862">
    <property type="protein sequence ID" value="QJA71299.1"/>
    <property type="molecule type" value="Genomic_DNA"/>
</dbReference>
<accession>A0A6M3JM59</accession>
<proteinExistence type="predicted"/>
<name>A0A6M3JM59_9ZZZZ</name>